<proteinExistence type="predicted"/>
<gene>
    <name evidence="2" type="ORF">GCM10011346_22370</name>
</gene>
<organism evidence="2 3">
    <name type="scientific">Oceanobacillus neutriphilus</name>
    <dbReference type="NCBI Taxonomy" id="531815"/>
    <lineage>
        <taxon>Bacteria</taxon>
        <taxon>Bacillati</taxon>
        <taxon>Bacillota</taxon>
        <taxon>Bacilli</taxon>
        <taxon>Bacillales</taxon>
        <taxon>Bacillaceae</taxon>
        <taxon>Oceanobacillus</taxon>
    </lineage>
</organism>
<reference evidence="3" key="1">
    <citation type="journal article" date="2019" name="Int. J. Syst. Evol. Microbiol.">
        <title>The Global Catalogue of Microorganisms (GCM) 10K type strain sequencing project: providing services to taxonomists for standard genome sequencing and annotation.</title>
        <authorList>
            <consortium name="The Broad Institute Genomics Platform"/>
            <consortium name="The Broad Institute Genome Sequencing Center for Infectious Disease"/>
            <person name="Wu L."/>
            <person name="Ma J."/>
        </authorList>
    </citation>
    <scope>NUCLEOTIDE SEQUENCE [LARGE SCALE GENOMIC DNA]</scope>
    <source>
        <strain evidence="3">CGMCC 1.7693</strain>
    </source>
</reference>
<evidence type="ECO:0000313" key="2">
    <source>
        <dbReference type="EMBL" id="GGP11190.1"/>
    </source>
</evidence>
<dbReference type="RefSeq" id="WP_188734526.1">
    <property type="nucleotide sequence ID" value="NZ_BMLW01000006.1"/>
</dbReference>
<protein>
    <submittedName>
        <fullName evidence="2">Uncharacterized protein</fullName>
    </submittedName>
</protein>
<feature type="transmembrane region" description="Helical" evidence="1">
    <location>
        <begin position="144"/>
        <end position="165"/>
    </location>
</feature>
<comment type="caution">
    <text evidence="2">The sequence shown here is derived from an EMBL/GenBank/DDBJ whole genome shotgun (WGS) entry which is preliminary data.</text>
</comment>
<feature type="transmembrane region" description="Helical" evidence="1">
    <location>
        <begin position="16"/>
        <end position="35"/>
    </location>
</feature>
<dbReference type="Proteomes" id="UP000641206">
    <property type="component" value="Unassembled WGS sequence"/>
</dbReference>
<dbReference type="EMBL" id="BMLW01000006">
    <property type="protein sequence ID" value="GGP11190.1"/>
    <property type="molecule type" value="Genomic_DNA"/>
</dbReference>
<evidence type="ECO:0000256" key="1">
    <source>
        <dbReference type="SAM" id="Phobius"/>
    </source>
</evidence>
<feature type="transmembrane region" description="Helical" evidence="1">
    <location>
        <begin position="47"/>
        <end position="65"/>
    </location>
</feature>
<evidence type="ECO:0000313" key="3">
    <source>
        <dbReference type="Proteomes" id="UP000641206"/>
    </source>
</evidence>
<feature type="transmembrane region" description="Helical" evidence="1">
    <location>
        <begin position="171"/>
        <end position="194"/>
    </location>
</feature>
<name>A0ABQ2NV83_9BACI</name>
<accession>A0ABQ2NV83</accession>
<sequence>MEIESRLQKRLRRNYWFLKLILPAIIPIIIIYFWIDYIENEKLQGLAYILVTLALVYCTVLLYYVQYQAIAIKTKEKLLFLKIKNIDFKYGFPQNFISNLSEGALEGENVDELICLNESLDKLNEEELQIALVNIKMFNNHLKYFSSGIFALSGILAGLFSLVTLNYIVNYIFVVLVLVTFVISVIGINITFYIKQRNLYFVIQNLIENNIEKQEKEAKDDVLMNQKEIQRLLEISKSQK</sequence>
<keyword evidence="1" id="KW-0472">Membrane</keyword>
<keyword evidence="1" id="KW-1133">Transmembrane helix</keyword>
<keyword evidence="3" id="KW-1185">Reference proteome</keyword>
<keyword evidence="1" id="KW-0812">Transmembrane</keyword>